<feature type="compositionally biased region" description="Gly residues" evidence="3">
    <location>
        <begin position="909"/>
        <end position="918"/>
    </location>
</feature>
<dbReference type="eggNOG" id="COG5283">
    <property type="taxonomic scope" value="Bacteria"/>
</dbReference>
<feature type="compositionally biased region" description="Basic and acidic residues" evidence="3">
    <location>
        <begin position="142"/>
        <end position="151"/>
    </location>
</feature>
<dbReference type="STRING" id="1157490.EL26_20665"/>
<evidence type="ECO:0000256" key="2">
    <source>
        <dbReference type="SAM" id="Coils"/>
    </source>
</evidence>
<feature type="transmembrane region" description="Helical" evidence="4">
    <location>
        <begin position="580"/>
        <end position="598"/>
    </location>
</feature>
<dbReference type="OrthoDB" id="90760at2"/>
<reference evidence="6 7" key="1">
    <citation type="journal article" date="2013" name="Int. J. Syst. Evol. Microbiol.">
        <title>Tumebacillus flagellatus sp. nov., an alpha-amylase/pullulanase-producing bacterium isolated from cassava wastewater.</title>
        <authorList>
            <person name="Wang Q."/>
            <person name="Xie N."/>
            <person name="Qin Y."/>
            <person name="Shen N."/>
            <person name="Zhu J."/>
            <person name="Mi H."/>
            <person name="Huang R."/>
        </authorList>
    </citation>
    <scope>NUCLEOTIDE SEQUENCE [LARGE SCALE GENOMIC DNA]</scope>
    <source>
        <strain evidence="6 7">GST4</strain>
    </source>
</reference>
<feature type="compositionally biased region" description="Low complexity" evidence="3">
    <location>
        <begin position="69"/>
        <end position="100"/>
    </location>
</feature>
<comment type="caution">
    <text evidence="6">The sequence shown here is derived from an EMBL/GenBank/DDBJ whole genome shotgun (WGS) entry which is preliminary data.</text>
</comment>
<keyword evidence="4" id="KW-0812">Transmembrane</keyword>
<dbReference type="Proteomes" id="UP000027931">
    <property type="component" value="Unassembled WGS sequence"/>
</dbReference>
<keyword evidence="1" id="KW-1188">Viral release from host cell</keyword>
<feature type="coiled-coil region" evidence="2">
    <location>
        <begin position="558"/>
        <end position="661"/>
    </location>
</feature>
<feature type="coiled-coil region" evidence="2">
    <location>
        <begin position="724"/>
        <end position="754"/>
    </location>
</feature>
<keyword evidence="4" id="KW-1133">Transmembrane helix</keyword>
<evidence type="ECO:0000313" key="7">
    <source>
        <dbReference type="Proteomes" id="UP000027931"/>
    </source>
</evidence>
<gene>
    <name evidence="6" type="ORF">EL26_20665</name>
</gene>
<feature type="coiled-coil region" evidence="2">
    <location>
        <begin position="1227"/>
        <end position="1277"/>
    </location>
</feature>
<dbReference type="EMBL" id="JMIR01000037">
    <property type="protein sequence ID" value="KEO81488.1"/>
    <property type="molecule type" value="Genomic_DNA"/>
</dbReference>
<evidence type="ECO:0000256" key="4">
    <source>
        <dbReference type="SAM" id="Phobius"/>
    </source>
</evidence>
<feature type="coiled-coil region" evidence="2">
    <location>
        <begin position="1152"/>
        <end position="1202"/>
    </location>
</feature>
<feature type="compositionally biased region" description="Basic and acidic residues" evidence="3">
    <location>
        <begin position="924"/>
        <end position="946"/>
    </location>
</feature>
<dbReference type="NCBIfam" id="TIGR01760">
    <property type="entry name" value="tape_meas_TP901"/>
    <property type="match status" value="1"/>
</dbReference>
<dbReference type="PANTHER" id="PTHR37813">
    <property type="entry name" value="FELS-2 PROPHAGE PROTEIN"/>
    <property type="match status" value="1"/>
</dbReference>
<feature type="compositionally biased region" description="Basic and acidic residues" evidence="3">
    <location>
        <begin position="159"/>
        <end position="171"/>
    </location>
</feature>
<keyword evidence="7" id="KW-1185">Reference proteome</keyword>
<dbReference type="PANTHER" id="PTHR37813:SF1">
    <property type="entry name" value="FELS-2 PROPHAGE PROTEIN"/>
    <property type="match status" value="1"/>
</dbReference>
<evidence type="ECO:0000256" key="1">
    <source>
        <dbReference type="ARBA" id="ARBA00022612"/>
    </source>
</evidence>
<name>A0A074LNR4_9BACL</name>
<feature type="region of interest" description="Disordered" evidence="3">
    <location>
        <begin position="142"/>
        <end position="191"/>
    </location>
</feature>
<dbReference type="InterPro" id="IPR010090">
    <property type="entry name" value="Phage_tape_meas"/>
</dbReference>
<feature type="region of interest" description="Disordered" evidence="3">
    <location>
        <begin position="907"/>
        <end position="946"/>
    </location>
</feature>
<proteinExistence type="predicted"/>
<feature type="compositionally biased region" description="Basic and acidic residues" evidence="3">
    <location>
        <begin position="180"/>
        <end position="191"/>
    </location>
</feature>
<evidence type="ECO:0000256" key="3">
    <source>
        <dbReference type="SAM" id="MobiDB-lite"/>
    </source>
</evidence>
<keyword evidence="4" id="KW-0472">Membrane</keyword>
<dbReference type="Pfam" id="PF10145">
    <property type="entry name" value="PhageMin_Tail"/>
    <property type="match status" value="1"/>
</dbReference>
<keyword evidence="2" id="KW-0175">Coiled coil</keyword>
<dbReference type="RefSeq" id="WP_052036609.1">
    <property type="nucleotide sequence ID" value="NZ_JMIR01000037.1"/>
</dbReference>
<organism evidence="6 7">
    <name type="scientific">Tumebacillus flagellatus</name>
    <dbReference type="NCBI Taxonomy" id="1157490"/>
    <lineage>
        <taxon>Bacteria</taxon>
        <taxon>Bacillati</taxon>
        <taxon>Bacillota</taxon>
        <taxon>Bacilli</taxon>
        <taxon>Bacillales</taxon>
        <taxon>Alicyclobacillaceae</taxon>
        <taxon>Tumebacillus</taxon>
    </lineage>
</organism>
<sequence length="1529" mass="165129">MASVAKIKADLQLSTGQFKRDVADSKADMTSLGAAIRERKNDFLMVENAARAQAAATRTAAQEAKKNAQEQTQAAREARSQAQAATQAARELAAAAKNAAPEMKKALEEQASAAKQYAAELRTVANAQSEVARQARVDAQEKSRIAAEAKQIHSQAKKAAKERSDAEKEASDAAASAAKKAQEETKKTADAIDDPARRATIAAAAITAVFVAGIAQYAKVNQALADLKSVTNASVQQLDQVRAAADKIGPAYGILPNIAVDATTEFVKAGVDLKRLADGELKDALSLIVAGELDVGDAANYASGALNTYKKENLSLKTVADIAAGAANASATSVREMTYANQALGPVAAQVSAKFEDVNAVLALFANNGLRGSDAGTSLKTTILAMINPTEQQQKVLDKLGLSFFDNQGKMKSFADIAEMLHTKLARFNDQNRGKILEMLGGTDGVRALSILANEGAQGLQEMDQAMKQVTADETAKMKIDSLNGSLKQLQAEAAVAGSKFGESFAPAAGIITSALTSILQKYNEVDTGTRSLINGAAGLALGFSGTVASVLLFVTALTKLKKAADEAKISMAALSTNPWILGLTAIIGVVTFLGTAYSESAEKAKKFAEAQEELNKAMQDGAKTKDANRFKEIEDDAKALEDMAKQMDDLNKKRADLAAGGWMGGKQKEIAAVDAELKKLSETMAEHGVTTDNVKAKAAELRQAMSDNIPMMQQLVEASISDAASKAQEIANLEKLRDRYNELTSKVQLNASETAELRSVTDQLKQSMPQLVVVEDERGRAIITNNEALNQRIDVEKKAAEASRTAAEKQINDQMAVAQAHLDSAMAVVEAYNTLSKARAAFLADAASGVDPTIDDEKRGKRLLVMADQAAKSAADAQKVIPIYEATISKYKDDLARVTGDAFSKIGGSSGKDGGGTDTFALPDDKKGKSAEQLEKEADQARRDSYQNDLAYSKQLLDTGAINEEQYVERLKDIRTSYGDWLAKHTQELYSINNEIEHESFNYSEVWIATKKQAMQDAGESSIAVSQMEMEGWSRVLQRTGLLAADRAKAQQEYDRAAKEYRSASFKDSEDWITENAEKMRDAGAEEIEIARSTYDAWARVVAKKEQYNPEDQIAATQKLADATRTLTHEIEASLKAAREIDRDADMAAIEKQAKANEKAVQDQIDALDKQTQAAKELADIEREREKLAELQDQRNKVADDKRYVKIEKDENGNLVEKRVADQAKLTDLDKQIKDQKDRIGDMERDQETRKQREQLEAKLQEVRDSNEKLKAAHEAYWRQLLSDERINADARASVEKNGLETTLGYVQDYLGRMKAEYIKTQNEIMAAGGLFSTGATGSISPAPVYGPPAPTGAKSNSVADIKAQMAAISAKWQTASPEEQQKLHDQASTLGKSIGGQYDDATGKWTFPKAHTGTDSVPGPPGSEPTYTLEAGERILSVSQNRTFEAFMQMFMARETASDRMNRAVMVAAQQPLTNSARPAGVGNINVTVPIQVTPHMDADTIANVAADAARKEVKREVQNLMNGVPN</sequence>
<feature type="domain" description="Phage tail tape measure protein" evidence="5">
    <location>
        <begin position="244"/>
        <end position="442"/>
    </location>
</feature>
<evidence type="ECO:0000313" key="6">
    <source>
        <dbReference type="EMBL" id="KEO81488.1"/>
    </source>
</evidence>
<accession>A0A074LNR4</accession>
<protein>
    <recommendedName>
        <fullName evidence="5">Phage tail tape measure protein domain-containing protein</fullName>
    </recommendedName>
</protein>
<feature type="transmembrane region" description="Helical" evidence="4">
    <location>
        <begin position="537"/>
        <end position="559"/>
    </location>
</feature>
<feature type="region of interest" description="Disordered" evidence="3">
    <location>
        <begin position="57"/>
        <end position="107"/>
    </location>
</feature>
<evidence type="ECO:0000259" key="5">
    <source>
        <dbReference type="Pfam" id="PF10145"/>
    </source>
</evidence>